<dbReference type="OrthoDB" id="8433438at2"/>
<feature type="domain" description="HTH lacI-type" evidence="4">
    <location>
        <begin position="9"/>
        <end position="63"/>
    </location>
</feature>
<keyword evidence="1" id="KW-0805">Transcription regulation</keyword>
<dbReference type="Pfam" id="PF13377">
    <property type="entry name" value="Peripla_BP_3"/>
    <property type="match status" value="1"/>
</dbReference>
<reference evidence="5 6" key="1">
    <citation type="journal article" date="2014" name="Nature">
        <title>Sequential evolution of bacterial morphology by co-option of a developmental regulator.</title>
        <authorList>
            <person name="Jiang C."/>
            <person name="Brown P.J."/>
            <person name="Ducret A."/>
            <person name="Brun Y.V."/>
        </authorList>
    </citation>
    <scope>NUCLEOTIDE SEQUENCE [LARGE SCALE GENOMIC DNA]</scope>
    <source>
        <strain evidence="5 6">DSM 16100</strain>
    </source>
</reference>
<dbReference type="RefSeq" id="WP_018083359.1">
    <property type="nucleotide sequence ID" value="NZ_AQWM01000030.1"/>
</dbReference>
<dbReference type="PROSITE" id="PS50932">
    <property type="entry name" value="HTH_LACI_2"/>
    <property type="match status" value="1"/>
</dbReference>
<dbReference type="PANTHER" id="PTHR30146">
    <property type="entry name" value="LACI-RELATED TRANSCRIPTIONAL REPRESSOR"/>
    <property type="match status" value="1"/>
</dbReference>
<dbReference type="SUPFAM" id="SSF47413">
    <property type="entry name" value="lambda repressor-like DNA-binding domains"/>
    <property type="match status" value="1"/>
</dbReference>
<dbReference type="InterPro" id="IPR046335">
    <property type="entry name" value="LacI/GalR-like_sensor"/>
</dbReference>
<organism evidence="5 6">
    <name type="scientific">Asticcacaulis benevestitus DSM 16100 = ATCC BAA-896</name>
    <dbReference type="NCBI Taxonomy" id="1121022"/>
    <lineage>
        <taxon>Bacteria</taxon>
        <taxon>Pseudomonadati</taxon>
        <taxon>Pseudomonadota</taxon>
        <taxon>Alphaproteobacteria</taxon>
        <taxon>Caulobacterales</taxon>
        <taxon>Caulobacteraceae</taxon>
        <taxon>Asticcacaulis</taxon>
    </lineage>
</organism>
<sequence>MQKEATRPVTLQQIALQAGVSVSTVSRALARHPAISEETRELVLKLAKESNYDIKRRQGADQAQITVVMAVPAISTQMAEPFQLRLLGGIGSAMRERHFDFSISHRVPRSAESLAELMAAHPSGGFIFLGQSQYHDALNKFSRQGRAIAVWGAQLEDQAYCSVGTDNVFGGQRATNHLLRLGRRRIAFLGACDVVEIEQRLAGYKAALSNHGVELDTSLIQHSKLVYDSGFEAVNDLIDRGVKFDGIVSASDMLAIGAMRALSTHGMKVPEDVSVVGYDDIDVASFSSPALTTIRQDVLKAGHLLVTKVMRQISGHNSPSERLQTELIVRGSCGG</sequence>
<dbReference type="EMBL" id="AWGB01000042">
    <property type="protein sequence ID" value="ESQ87779.1"/>
    <property type="molecule type" value="Genomic_DNA"/>
</dbReference>
<dbReference type="Proteomes" id="UP000017837">
    <property type="component" value="Unassembled WGS sequence"/>
</dbReference>
<evidence type="ECO:0000256" key="2">
    <source>
        <dbReference type="ARBA" id="ARBA00023125"/>
    </source>
</evidence>
<protein>
    <recommendedName>
        <fullName evidence="4">HTH lacI-type domain-containing protein</fullName>
    </recommendedName>
</protein>
<dbReference type="PATRIC" id="fig|1121022.4.peg.3473"/>
<dbReference type="Gene3D" id="3.40.50.2300">
    <property type="match status" value="2"/>
</dbReference>
<dbReference type="CDD" id="cd01392">
    <property type="entry name" value="HTH_LacI"/>
    <property type="match status" value="1"/>
</dbReference>
<evidence type="ECO:0000313" key="5">
    <source>
        <dbReference type="EMBL" id="ESQ87779.1"/>
    </source>
</evidence>
<dbReference type="GO" id="GO:0000976">
    <property type="term" value="F:transcription cis-regulatory region binding"/>
    <property type="evidence" value="ECO:0007669"/>
    <property type="project" value="TreeGrafter"/>
</dbReference>
<keyword evidence="2" id="KW-0238">DNA-binding</keyword>
<keyword evidence="3" id="KW-0804">Transcription</keyword>
<evidence type="ECO:0000256" key="1">
    <source>
        <dbReference type="ARBA" id="ARBA00023015"/>
    </source>
</evidence>
<dbReference type="Pfam" id="PF00356">
    <property type="entry name" value="LacI"/>
    <property type="match status" value="1"/>
</dbReference>
<dbReference type="GO" id="GO:0003700">
    <property type="term" value="F:DNA-binding transcription factor activity"/>
    <property type="evidence" value="ECO:0007669"/>
    <property type="project" value="TreeGrafter"/>
</dbReference>
<evidence type="ECO:0000256" key="3">
    <source>
        <dbReference type="ARBA" id="ARBA00023163"/>
    </source>
</evidence>
<dbReference type="InterPro" id="IPR010982">
    <property type="entry name" value="Lambda_DNA-bd_dom_sf"/>
</dbReference>
<gene>
    <name evidence="5" type="ORF">ABENE_17050</name>
</gene>
<dbReference type="PANTHER" id="PTHR30146:SF120">
    <property type="entry name" value="ALANINE RACEMASE"/>
    <property type="match status" value="1"/>
</dbReference>
<evidence type="ECO:0000313" key="6">
    <source>
        <dbReference type="Proteomes" id="UP000017837"/>
    </source>
</evidence>
<dbReference type="eggNOG" id="COG1609">
    <property type="taxonomic scope" value="Bacteria"/>
</dbReference>
<accession>V4PKK2</accession>
<dbReference type="SUPFAM" id="SSF53822">
    <property type="entry name" value="Periplasmic binding protein-like I"/>
    <property type="match status" value="1"/>
</dbReference>
<dbReference type="STRING" id="1121022.GCA_000376105_03678"/>
<dbReference type="InterPro" id="IPR000843">
    <property type="entry name" value="HTH_LacI"/>
</dbReference>
<dbReference type="SMART" id="SM00354">
    <property type="entry name" value="HTH_LACI"/>
    <property type="match status" value="1"/>
</dbReference>
<keyword evidence="6" id="KW-1185">Reference proteome</keyword>
<name>V4PKK2_9CAUL</name>
<dbReference type="InterPro" id="IPR028082">
    <property type="entry name" value="Peripla_BP_I"/>
</dbReference>
<comment type="caution">
    <text evidence="5">The sequence shown here is derived from an EMBL/GenBank/DDBJ whole genome shotgun (WGS) entry which is preliminary data.</text>
</comment>
<dbReference type="AlphaFoldDB" id="V4PKK2"/>
<dbReference type="Gene3D" id="1.10.260.40">
    <property type="entry name" value="lambda repressor-like DNA-binding domains"/>
    <property type="match status" value="1"/>
</dbReference>
<evidence type="ECO:0000259" key="4">
    <source>
        <dbReference type="PROSITE" id="PS50932"/>
    </source>
</evidence>
<proteinExistence type="predicted"/>